<dbReference type="InterPro" id="IPR014718">
    <property type="entry name" value="GH-type_carb-bd"/>
</dbReference>
<evidence type="ECO:0000256" key="3">
    <source>
        <dbReference type="ARBA" id="ARBA00023277"/>
    </source>
</evidence>
<dbReference type="GO" id="GO:0004034">
    <property type="term" value="F:aldose 1-epimerase activity"/>
    <property type="evidence" value="ECO:0007669"/>
    <property type="project" value="TreeGrafter"/>
</dbReference>
<dbReference type="AlphaFoldDB" id="A0A0C2X5T3"/>
<accession>A0A0C2X5T3</accession>
<dbReference type="CDD" id="cd09019">
    <property type="entry name" value="galactose_mutarotase_like"/>
    <property type="match status" value="1"/>
</dbReference>
<evidence type="ECO:0000313" key="4">
    <source>
        <dbReference type="EMBL" id="KIL64073.1"/>
    </source>
</evidence>
<protein>
    <recommendedName>
        <fullName evidence="6">Aldose 1-epimerase</fullName>
    </recommendedName>
</protein>
<organism evidence="4 5">
    <name type="scientific">Amanita muscaria (strain Koide BX008)</name>
    <dbReference type="NCBI Taxonomy" id="946122"/>
    <lineage>
        <taxon>Eukaryota</taxon>
        <taxon>Fungi</taxon>
        <taxon>Dikarya</taxon>
        <taxon>Basidiomycota</taxon>
        <taxon>Agaricomycotina</taxon>
        <taxon>Agaricomycetes</taxon>
        <taxon>Agaricomycetidae</taxon>
        <taxon>Agaricales</taxon>
        <taxon>Pluteineae</taxon>
        <taxon>Amanitaceae</taxon>
        <taxon>Amanita</taxon>
    </lineage>
</organism>
<keyword evidence="2" id="KW-0413">Isomerase</keyword>
<keyword evidence="3" id="KW-0119">Carbohydrate metabolism</keyword>
<sequence length="352" mass="38978">MELSAPDGSITAKFVSLGATLTELWVKDKFGKARDVVLGYDNNTLLLTDPIHPVFNAIVGRYANRIKGGTFSIPITKDPQPPGPNVYQIPINDPSRESATLHGGIKGWDCRNWTIVAQTPTSVTYRHIDDADEGFPGNVTAYATHAVFSGGILRSSVYATATQKTPIMLTQHVYWNLDAFQDGSANILNHKLTLDASRTIAVDGNQVPTGRFLNVEGTPFDFRHESRINKYQDNSGNLCGSGCKGYDNAWVYDLKDHIVHPGTSLYSELSGIRLDIMTNQPSVQVYTPIDVLIPRKVVHGGPNIDYGSWSAVAIEQQGYLDAINTPEWNVDQIHYPGRDFEWSTEYRFCTLL</sequence>
<evidence type="ECO:0000313" key="5">
    <source>
        <dbReference type="Proteomes" id="UP000054549"/>
    </source>
</evidence>
<dbReference type="SUPFAM" id="SSF74650">
    <property type="entry name" value="Galactose mutarotase-like"/>
    <property type="match status" value="1"/>
</dbReference>
<dbReference type="Pfam" id="PF01263">
    <property type="entry name" value="Aldose_epim"/>
    <property type="match status" value="1"/>
</dbReference>
<dbReference type="OrthoDB" id="274691at2759"/>
<dbReference type="GO" id="GO:0033499">
    <property type="term" value="P:galactose catabolic process via UDP-galactose, Leloir pathway"/>
    <property type="evidence" value="ECO:0007669"/>
    <property type="project" value="TreeGrafter"/>
</dbReference>
<reference evidence="4 5" key="1">
    <citation type="submission" date="2014-04" db="EMBL/GenBank/DDBJ databases">
        <title>Evolutionary Origins and Diversification of the Mycorrhizal Mutualists.</title>
        <authorList>
            <consortium name="DOE Joint Genome Institute"/>
            <consortium name="Mycorrhizal Genomics Consortium"/>
            <person name="Kohler A."/>
            <person name="Kuo A."/>
            <person name="Nagy L.G."/>
            <person name="Floudas D."/>
            <person name="Copeland A."/>
            <person name="Barry K.W."/>
            <person name="Cichocki N."/>
            <person name="Veneault-Fourrey C."/>
            <person name="LaButti K."/>
            <person name="Lindquist E.A."/>
            <person name="Lipzen A."/>
            <person name="Lundell T."/>
            <person name="Morin E."/>
            <person name="Murat C."/>
            <person name="Riley R."/>
            <person name="Ohm R."/>
            <person name="Sun H."/>
            <person name="Tunlid A."/>
            <person name="Henrissat B."/>
            <person name="Grigoriev I.V."/>
            <person name="Hibbett D.S."/>
            <person name="Martin F."/>
        </authorList>
    </citation>
    <scope>NUCLEOTIDE SEQUENCE [LARGE SCALE GENOMIC DNA]</scope>
    <source>
        <strain evidence="4 5">Koide BX008</strain>
    </source>
</reference>
<proteinExistence type="inferred from homology"/>
<dbReference type="GO" id="GO:0030246">
    <property type="term" value="F:carbohydrate binding"/>
    <property type="evidence" value="ECO:0007669"/>
    <property type="project" value="InterPro"/>
</dbReference>
<dbReference type="PANTHER" id="PTHR10091">
    <property type="entry name" value="ALDOSE-1-EPIMERASE"/>
    <property type="match status" value="1"/>
</dbReference>
<keyword evidence="5" id="KW-1185">Reference proteome</keyword>
<evidence type="ECO:0000256" key="2">
    <source>
        <dbReference type="ARBA" id="ARBA00023235"/>
    </source>
</evidence>
<gene>
    <name evidence="4" type="ORF">M378DRAFT_186821</name>
</gene>
<dbReference type="InterPro" id="IPR047215">
    <property type="entry name" value="Galactose_mutarotase-like"/>
</dbReference>
<dbReference type="PANTHER" id="PTHR10091:SF6">
    <property type="entry name" value="1-EPIMERASE, PUTATIVE (AFU_ORTHOLOGUE AFUA_3G13240)-RELATED"/>
    <property type="match status" value="1"/>
</dbReference>
<evidence type="ECO:0000256" key="1">
    <source>
        <dbReference type="ARBA" id="ARBA00006206"/>
    </source>
</evidence>
<dbReference type="HOGENOM" id="CLU_031753_0_0_1"/>
<dbReference type="EMBL" id="KN818252">
    <property type="protein sequence ID" value="KIL64073.1"/>
    <property type="molecule type" value="Genomic_DNA"/>
</dbReference>
<comment type="similarity">
    <text evidence="1">Belongs to the aldose epimerase family.</text>
</comment>
<dbReference type="GO" id="GO:0006006">
    <property type="term" value="P:glucose metabolic process"/>
    <property type="evidence" value="ECO:0007669"/>
    <property type="project" value="TreeGrafter"/>
</dbReference>
<evidence type="ECO:0008006" key="6">
    <source>
        <dbReference type="Google" id="ProtNLM"/>
    </source>
</evidence>
<dbReference type="InterPro" id="IPR008183">
    <property type="entry name" value="Aldose_1/G6P_1-epimerase"/>
</dbReference>
<dbReference type="InterPro" id="IPR011013">
    <property type="entry name" value="Gal_mutarotase_sf_dom"/>
</dbReference>
<name>A0A0C2X5T3_AMAMK</name>
<dbReference type="InParanoid" id="A0A0C2X5T3"/>
<dbReference type="STRING" id="946122.A0A0C2X5T3"/>
<dbReference type="Proteomes" id="UP000054549">
    <property type="component" value="Unassembled WGS sequence"/>
</dbReference>
<dbReference type="Gene3D" id="2.70.98.10">
    <property type="match status" value="1"/>
</dbReference>